<dbReference type="Proteomes" id="UP000319204">
    <property type="component" value="Unassembled WGS sequence"/>
</dbReference>
<dbReference type="Gene3D" id="3.60.10.10">
    <property type="entry name" value="Endonuclease/exonuclease/phosphatase"/>
    <property type="match status" value="1"/>
</dbReference>
<dbReference type="PANTHER" id="PTHR12121:SF36">
    <property type="entry name" value="ENDONUCLEASE_EXONUCLEASE_PHOSPHATASE DOMAIN-CONTAINING PROTEIN"/>
    <property type="match status" value="1"/>
</dbReference>
<dbReference type="PANTHER" id="PTHR12121">
    <property type="entry name" value="CARBON CATABOLITE REPRESSOR PROTEIN 4"/>
    <property type="match status" value="1"/>
</dbReference>
<reference evidence="2" key="1">
    <citation type="submission" date="2019-10" db="EMBL/GenBank/DDBJ databases">
        <title>Muricauda hadale sp. nov., a piezophilic bacterium isolated from hadopelagic water of the Mariana Trench.</title>
        <authorList>
            <person name="Wei Y."/>
        </authorList>
    </citation>
    <scope>NUCLEOTIDE SEQUENCE [LARGE SCALE GENOMIC DNA]</scope>
    <source>
        <strain evidence="2">MT-229</strain>
    </source>
</reference>
<evidence type="ECO:0000259" key="1">
    <source>
        <dbReference type="Pfam" id="PF03372"/>
    </source>
</evidence>
<keyword evidence="2" id="KW-0255">Endonuclease</keyword>
<dbReference type="GO" id="GO:0000175">
    <property type="term" value="F:3'-5'-RNA exonuclease activity"/>
    <property type="evidence" value="ECO:0007669"/>
    <property type="project" value="TreeGrafter"/>
</dbReference>
<accession>A0A5N5J273</accession>
<dbReference type="CDD" id="cd09083">
    <property type="entry name" value="EEP-1"/>
    <property type="match status" value="1"/>
</dbReference>
<feature type="domain" description="Endonuclease/exonuclease/phosphatase" evidence="1">
    <location>
        <begin position="46"/>
        <end position="297"/>
    </location>
</feature>
<dbReference type="Pfam" id="PF03372">
    <property type="entry name" value="Exo_endo_phos"/>
    <property type="match status" value="1"/>
</dbReference>
<gene>
    <name evidence="2" type="ORF">FOT42_011155</name>
</gene>
<sequence length="307" mass="34605">MKKVTLFRCIQGGEIKTNMFLTLALFITIASWAQSGPTENQINVISANIRVALKSDATKGHGWEDRKENVFEVIKNQNPDIICLQEVLEVQNNDFKHSFPNYFSFGFEGPEMDAFTDGEYHLIAKNPILFDLRKFEFIGGGVYWLSEKPHIGGSISWGSARARHVNWVRLRSIQTGKVFRVLNTHLDHVSSEAKQNQAKMIVEESNQYPKDFAQILAGDFNSDSSSVPIQNLLTSWKDSYGILHNGIDPGFTVHGFKGPEAATKKGKVDFIFYRGALMPVEAKVIKDNHEGIYPSDHYFVSATMAFH</sequence>
<evidence type="ECO:0000313" key="3">
    <source>
        <dbReference type="Proteomes" id="UP000319204"/>
    </source>
</evidence>
<evidence type="ECO:0000313" key="2">
    <source>
        <dbReference type="EMBL" id="KAB5487513.1"/>
    </source>
</evidence>
<dbReference type="SUPFAM" id="SSF56219">
    <property type="entry name" value="DNase I-like"/>
    <property type="match status" value="1"/>
</dbReference>
<dbReference type="InterPro" id="IPR005135">
    <property type="entry name" value="Endo/exonuclease/phosphatase"/>
</dbReference>
<comment type="caution">
    <text evidence="2">The sequence shown here is derived from an EMBL/GenBank/DDBJ whole genome shotgun (WGS) entry which is preliminary data.</text>
</comment>
<keyword evidence="3" id="KW-1185">Reference proteome</keyword>
<dbReference type="EMBL" id="VNIK02000007">
    <property type="protein sequence ID" value="KAB5487513.1"/>
    <property type="molecule type" value="Genomic_DNA"/>
</dbReference>
<name>A0A5N5J273_9FLAO</name>
<keyword evidence="2" id="KW-0378">Hydrolase</keyword>
<dbReference type="OrthoDB" id="9793162at2"/>
<keyword evidence="2" id="KW-0540">Nuclease</keyword>
<dbReference type="InterPro" id="IPR036691">
    <property type="entry name" value="Endo/exonu/phosph_ase_sf"/>
</dbReference>
<dbReference type="GO" id="GO:0004519">
    <property type="term" value="F:endonuclease activity"/>
    <property type="evidence" value="ECO:0007669"/>
    <property type="project" value="UniProtKB-KW"/>
</dbReference>
<dbReference type="InterPro" id="IPR050410">
    <property type="entry name" value="CCR4/nocturin_mRNA_transcr"/>
</dbReference>
<dbReference type="AlphaFoldDB" id="A0A5N5J273"/>
<protein>
    <submittedName>
        <fullName evidence="2">Endonuclease/exonuclease/phosphatase family protein</fullName>
    </submittedName>
</protein>
<organism evidence="2 3">
    <name type="scientific">Flagellimonas hadalis</name>
    <dbReference type="NCBI Taxonomy" id="2597517"/>
    <lineage>
        <taxon>Bacteria</taxon>
        <taxon>Pseudomonadati</taxon>
        <taxon>Bacteroidota</taxon>
        <taxon>Flavobacteriia</taxon>
        <taxon>Flavobacteriales</taxon>
        <taxon>Flavobacteriaceae</taxon>
        <taxon>Flagellimonas</taxon>
    </lineage>
</organism>
<proteinExistence type="predicted"/>